<evidence type="ECO:0000256" key="1">
    <source>
        <dbReference type="PROSITE-ProRule" id="PRU00285"/>
    </source>
</evidence>
<dbReference type="OrthoDB" id="9811615at2"/>
<dbReference type="PANTHER" id="PTHR11527">
    <property type="entry name" value="HEAT-SHOCK PROTEIN 20 FAMILY MEMBER"/>
    <property type="match status" value="1"/>
</dbReference>
<sequence>MFDLMPFARREKNLFDALSTALNDDFWGSAGRTLSQCKTDVLDRGDHFLVQAELPGFKKEDISIDINGDYLTLRAQHSEEKKEEKDNYVCRERSYGGFSRSFDVSGVKVDEITASYENGVLELKMPKRGEAKPDTRKIEIR</sequence>
<dbReference type="Proteomes" id="UP000294682">
    <property type="component" value="Unassembled WGS sequence"/>
</dbReference>
<feature type="domain" description="SHSP" evidence="3">
    <location>
        <begin position="30"/>
        <end position="141"/>
    </location>
</feature>
<reference evidence="4 5" key="1">
    <citation type="submission" date="2019-03" db="EMBL/GenBank/DDBJ databases">
        <title>Genomic Encyclopedia of Type Strains, Phase IV (KMG-IV): sequencing the most valuable type-strain genomes for metagenomic binning, comparative biology and taxonomic classification.</title>
        <authorList>
            <person name="Goeker M."/>
        </authorList>
    </citation>
    <scope>NUCLEOTIDE SEQUENCE [LARGE SCALE GENOMIC DNA]</scope>
    <source>
        <strain evidence="4 5">DSM 100433</strain>
    </source>
</reference>
<organism evidence="4 5">
    <name type="scientific">Harryflintia acetispora</name>
    <dbReference type="NCBI Taxonomy" id="1849041"/>
    <lineage>
        <taxon>Bacteria</taxon>
        <taxon>Bacillati</taxon>
        <taxon>Bacillota</taxon>
        <taxon>Clostridia</taxon>
        <taxon>Eubacteriales</taxon>
        <taxon>Oscillospiraceae</taxon>
        <taxon>Harryflintia</taxon>
    </lineage>
</organism>
<dbReference type="SUPFAM" id="SSF49764">
    <property type="entry name" value="HSP20-like chaperones"/>
    <property type="match status" value="1"/>
</dbReference>
<evidence type="ECO:0000256" key="2">
    <source>
        <dbReference type="RuleBase" id="RU003616"/>
    </source>
</evidence>
<name>A0A9X8UIZ5_9FIRM</name>
<proteinExistence type="inferred from homology"/>
<gene>
    <name evidence="4" type="ORF">EDD78_10534</name>
</gene>
<dbReference type="InterPro" id="IPR008978">
    <property type="entry name" value="HSP20-like_chaperone"/>
</dbReference>
<dbReference type="RefSeq" id="WP_079699617.1">
    <property type="nucleotide sequence ID" value="NZ_SLUK01000005.1"/>
</dbReference>
<dbReference type="InterPro" id="IPR031107">
    <property type="entry name" value="Small_HSP"/>
</dbReference>
<comment type="caution">
    <text evidence="4">The sequence shown here is derived from an EMBL/GenBank/DDBJ whole genome shotgun (WGS) entry which is preliminary data.</text>
</comment>
<dbReference type="Gene3D" id="2.60.40.790">
    <property type="match status" value="1"/>
</dbReference>
<dbReference type="InterPro" id="IPR002068">
    <property type="entry name" value="A-crystallin/Hsp20_dom"/>
</dbReference>
<accession>A0A9X8UIZ5</accession>
<comment type="similarity">
    <text evidence="1 2">Belongs to the small heat shock protein (HSP20) family.</text>
</comment>
<dbReference type="Pfam" id="PF00011">
    <property type="entry name" value="HSP20"/>
    <property type="match status" value="1"/>
</dbReference>
<dbReference type="CDD" id="cd06471">
    <property type="entry name" value="ACD_LpsHSP_like"/>
    <property type="match status" value="1"/>
</dbReference>
<evidence type="ECO:0000259" key="3">
    <source>
        <dbReference type="PROSITE" id="PS01031"/>
    </source>
</evidence>
<evidence type="ECO:0000313" key="5">
    <source>
        <dbReference type="Proteomes" id="UP000294682"/>
    </source>
</evidence>
<evidence type="ECO:0000313" key="4">
    <source>
        <dbReference type="EMBL" id="TCL43406.1"/>
    </source>
</evidence>
<protein>
    <submittedName>
        <fullName evidence="4">HSP20 family protein</fullName>
    </submittedName>
</protein>
<dbReference type="PROSITE" id="PS01031">
    <property type="entry name" value="SHSP"/>
    <property type="match status" value="1"/>
</dbReference>
<dbReference type="EMBL" id="SLUK01000005">
    <property type="protein sequence ID" value="TCL43406.1"/>
    <property type="molecule type" value="Genomic_DNA"/>
</dbReference>
<keyword evidence="5" id="KW-1185">Reference proteome</keyword>
<dbReference type="AlphaFoldDB" id="A0A9X8UIZ5"/>